<dbReference type="Proteomes" id="UP001165960">
    <property type="component" value="Unassembled WGS sequence"/>
</dbReference>
<keyword evidence="2" id="KW-1185">Reference proteome</keyword>
<reference evidence="1" key="1">
    <citation type="submission" date="2022-04" db="EMBL/GenBank/DDBJ databases">
        <title>Genome of the entomopathogenic fungus Entomophthora muscae.</title>
        <authorList>
            <person name="Elya C."/>
            <person name="Lovett B.R."/>
            <person name="Lee E."/>
            <person name="Macias A.M."/>
            <person name="Hajek A.E."/>
            <person name="De Bivort B.L."/>
            <person name="Kasson M.T."/>
            <person name="De Fine Licht H.H."/>
            <person name="Stajich J.E."/>
        </authorList>
    </citation>
    <scope>NUCLEOTIDE SEQUENCE</scope>
    <source>
        <strain evidence="1">Berkeley</strain>
    </source>
</reference>
<sequence>MVSVSLNDLPYFILEKIFAKSVVCRGWNAKLEPQLAQLGETFHPIVGAHAPKKLIKNWVCETDNLRGLKFGQKNCPNVKELTLIIKSEDTQLSPKLVRLVEHFREKKALLYLQLIELNMKLINGMQCHSILTTPHFENPFEF</sequence>
<gene>
    <name evidence="1" type="ORF">DSO57_1007230</name>
</gene>
<comment type="caution">
    <text evidence="1">The sequence shown here is derived from an EMBL/GenBank/DDBJ whole genome shotgun (WGS) entry which is preliminary data.</text>
</comment>
<organism evidence="1 2">
    <name type="scientific">Entomophthora muscae</name>
    <dbReference type="NCBI Taxonomy" id="34485"/>
    <lineage>
        <taxon>Eukaryota</taxon>
        <taxon>Fungi</taxon>
        <taxon>Fungi incertae sedis</taxon>
        <taxon>Zoopagomycota</taxon>
        <taxon>Entomophthoromycotina</taxon>
        <taxon>Entomophthoromycetes</taxon>
        <taxon>Entomophthorales</taxon>
        <taxon>Entomophthoraceae</taxon>
        <taxon>Entomophthora</taxon>
    </lineage>
</organism>
<evidence type="ECO:0000313" key="2">
    <source>
        <dbReference type="Proteomes" id="UP001165960"/>
    </source>
</evidence>
<proteinExistence type="predicted"/>
<evidence type="ECO:0000313" key="1">
    <source>
        <dbReference type="EMBL" id="KAJ9074382.1"/>
    </source>
</evidence>
<accession>A0ACC2TIS5</accession>
<name>A0ACC2TIS5_9FUNG</name>
<protein>
    <submittedName>
        <fullName evidence="1">Uncharacterized protein</fullName>
    </submittedName>
</protein>
<dbReference type="EMBL" id="QTSX02002861">
    <property type="protein sequence ID" value="KAJ9074382.1"/>
    <property type="molecule type" value="Genomic_DNA"/>
</dbReference>